<dbReference type="InterPro" id="IPR005790">
    <property type="entry name" value="DNA_polIII_delta"/>
</dbReference>
<dbReference type="GO" id="GO:0003887">
    <property type="term" value="F:DNA-directed DNA polymerase activity"/>
    <property type="evidence" value="ECO:0007669"/>
    <property type="project" value="UniProtKB-KW"/>
</dbReference>
<gene>
    <name evidence="11" type="ORF">A7L45_15140</name>
</gene>
<dbReference type="GO" id="GO:0003677">
    <property type="term" value="F:DNA binding"/>
    <property type="evidence" value="ECO:0007669"/>
    <property type="project" value="InterPro"/>
</dbReference>
<name>A0A1J0GIX7_9CLOT</name>
<evidence type="ECO:0000256" key="4">
    <source>
        <dbReference type="ARBA" id="ARBA00022695"/>
    </source>
</evidence>
<dbReference type="InterPro" id="IPR010372">
    <property type="entry name" value="DNA_pol3_delta_N"/>
</dbReference>
<dbReference type="STRING" id="1552.A7L45_15140"/>
<feature type="domain" description="DNA polymerase III delta N-terminal" evidence="9">
    <location>
        <begin position="20"/>
        <end position="150"/>
    </location>
</feature>
<dbReference type="EMBL" id="CP015756">
    <property type="protein sequence ID" value="APC41316.1"/>
    <property type="molecule type" value="Genomic_DNA"/>
</dbReference>
<evidence type="ECO:0000256" key="5">
    <source>
        <dbReference type="ARBA" id="ARBA00022705"/>
    </source>
</evidence>
<keyword evidence="4" id="KW-0548">Nucleotidyltransferase</keyword>
<keyword evidence="6" id="KW-0239">DNA-directed DNA polymerase</keyword>
<dbReference type="Gene3D" id="1.20.272.10">
    <property type="match status" value="1"/>
</dbReference>
<dbReference type="GO" id="GO:0006261">
    <property type="term" value="P:DNA-templated DNA replication"/>
    <property type="evidence" value="ECO:0007669"/>
    <property type="project" value="TreeGrafter"/>
</dbReference>
<evidence type="ECO:0000256" key="1">
    <source>
        <dbReference type="ARBA" id="ARBA00012417"/>
    </source>
</evidence>
<dbReference type="PANTHER" id="PTHR34388">
    <property type="entry name" value="DNA POLYMERASE III SUBUNIT DELTA"/>
    <property type="match status" value="1"/>
</dbReference>
<evidence type="ECO:0000313" key="11">
    <source>
        <dbReference type="EMBL" id="APC41316.1"/>
    </source>
</evidence>
<evidence type="ECO:0000313" key="12">
    <source>
        <dbReference type="Proteomes" id="UP000182569"/>
    </source>
</evidence>
<dbReference type="Gene3D" id="1.10.8.60">
    <property type="match status" value="1"/>
</dbReference>
<dbReference type="AlphaFoldDB" id="A0A1J0GIX7"/>
<reference evidence="12" key="1">
    <citation type="journal article" date="2016" name="Front. Microbiol.">
        <title>Complete Genome Sequence of Clostridium estertheticum DSM 8809, a Microbe Identified in Spoiled Vacuum Packed Beef.</title>
        <authorList>
            <person name="Yu Z."/>
            <person name="Gunn L."/>
            <person name="Brennan E."/>
            <person name="Reid R."/>
            <person name="Wall P.G."/>
            <person name="Gaora O.P."/>
            <person name="Hurley D."/>
            <person name="Bolton D."/>
            <person name="Fanning S."/>
        </authorList>
    </citation>
    <scope>NUCLEOTIDE SEQUENCE [LARGE SCALE GENOMIC DNA]</scope>
    <source>
        <strain evidence="12">DSM 8809</strain>
    </source>
</reference>
<proteinExistence type="inferred from homology"/>
<dbReference type="Pfam" id="PF21694">
    <property type="entry name" value="DNA_pol3_delta_C"/>
    <property type="match status" value="1"/>
</dbReference>
<organism evidence="11 12">
    <name type="scientific">Clostridium estertheticum subsp. estertheticum</name>
    <dbReference type="NCBI Taxonomy" id="1552"/>
    <lineage>
        <taxon>Bacteria</taxon>
        <taxon>Bacillati</taxon>
        <taxon>Bacillota</taxon>
        <taxon>Clostridia</taxon>
        <taxon>Eubacteriales</taxon>
        <taxon>Clostridiaceae</taxon>
        <taxon>Clostridium</taxon>
    </lineage>
</organism>
<dbReference type="PANTHER" id="PTHR34388:SF1">
    <property type="entry name" value="DNA POLYMERASE III SUBUNIT DELTA"/>
    <property type="match status" value="1"/>
</dbReference>
<keyword evidence="3" id="KW-0808">Transferase</keyword>
<evidence type="ECO:0000256" key="3">
    <source>
        <dbReference type="ARBA" id="ARBA00022679"/>
    </source>
</evidence>
<dbReference type="NCBIfam" id="TIGR01128">
    <property type="entry name" value="holA"/>
    <property type="match status" value="1"/>
</dbReference>
<dbReference type="InterPro" id="IPR048466">
    <property type="entry name" value="DNA_pol3_delta-like_C"/>
</dbReference>
<evidence type="ECO:0000256" key="8">
    <source>
        <dbReference type="ARBA" id="ARBA00049244"/>
    </source>
</evidence>
<dbReference type="Proteomes" id="UP000182569">
    <property type="component" value="Chromosome"/>
</dbReference>
<evidence type="ECO:0000256" key="6">
    <source>
        <dbReference type="ARBA" id="ARBA00022932"/>
    </source>
</evidence>
<comment type="similarity">
    <text evidence="7">Belongs to the DNA polymerase HolA subunit family.</text>
</comment>
<dbReference type="OrthoDB" id="9775929at2"/>
<evidence type="ECO:0000259" key="9">
    <source>
        <dbReference type="Pfam" id="PF06144"/>
    </source>
</evidence>
<dbReference type="Pfam" id="PF06144">
    <property type="entry name" value="DNA_pol3_delta"/>
    <property type="match status" value="1"/>
</dbReference>
<dbReference type="SUPFAM" id="SSF52540">
    <property type="entry name" value="P-loop containing nucleoside triphosphate hydrolases"/>
    <property type="match status" value="1"/>
</dbReference>
<dbReference type="KEGG" id="ceu:A7L45_15140"/>
<dbReference type="InterPro" id="IPR008921">
    <property type="entry name" value="DNA_pol3_clamp-load_cplx_C"/>
</dbReference>
<dbReference type="GO" id="GO:0009360">
    <property type="term" value="C:DNA polymerase III complex"/>
    <property type="evidence" value="ECO:0007669"/>
    <property type="project" value="InterPro"/>
</dbReference>
<dbReference type="SUPFAM" id="SSF48019">
    <property type="entry name" value="post-AAA+ oligomerization domain-like"/>
    <property type="match status" value="1"/>
</dbReference>
<accession>A0A1J0GIX7</accession>
<evidence type="ECO:0000259" key="10">
    <source>
        <dbReference type="Pfam" id="PF21694"/>
    </source>
</evidence>
<feature type="domain" description="DNA polymerase III delta subunit-like C-terminal" evidence="10">
    <location>
        <begin position="222"/>
        <end position="341"/>
    </location>
</feature>
<dbReference type="InterPro" id="IPR027417">
    <property type="entry name" value="P-loop_NTPase"/>
</dbReference>
<evidence type="ECO:0000256" key="7">
    <source>
        <dbReference type="ARBA" id="ARBA00034754"/>
    </source>
</evidence>
<keyword evidence="12" id="KW-1185">Reference proteome</keyword>
<dbReference type="Gene3D" id="3.40.50.300">
    <property type="entry name" value="P-loop containing nucleotide triphosphate hydrolases"/>
    <property type="match status" value="1"/>
</dbReference>
<dbReference type="RefSeq" id="WP_071613612.1">
    <property type="nucleotide sequence ID" value="NZ_CP015756.1"/>
</dbReference>
<dbReference type="EC" id="2.7.7.7" evidence="1"/>
<sequence length="344" mass="39746">MINYAELEKKIKKHELDSCYIFCGSDEKLIKDHVEYITNSVLDKNFIDLNYSKFDGSKTDFETISDACETMPFMSDKKVVVVYRATFLEDNSGTKNSNDLKNKNFLMLNEYLKNPPPQCILIIYYTFLSDREKPSNKIKKLDKKACVIKVDKLKGESLQKICKNLFEGAGAKIGKSELVLFCSQVDNNMNIIINEVEKLVSFANGKEITKKDILAMMPQKSENDIFNLVDFLSQKNIKRALDILNELIYRGEKIPFILFMVTRQFNLLFNIKLGTENGKTKELLSSELRLHPYVCEKMISQSNKFTMKRLKRNIELCLETEKVLKSTSTDDKTNIEVFMVKTVM</sequence>
<comment type="catalytic activity">
    <reaction evidence="8">
        <text>DNA(n) + a 2'-deoxyribonucleoside 5'-triphosphate = DNA(n+1) + diphosphate</text>
        <dbReference type="Rhea" id="RHEA:22508"/>
        <dbReference type="Rhea" id="RHEA-COMP:17339"/>
        <dbReference type="Rhea" id="RHEA-COMP:17340"/>
        <dbReference type="ChEBI" id="CHEBI:33019"/>
        <dbReference type="ChEBI" id="CHEBI:61560"/>
        <dbReference type="ChEBI" id="CHEBI:173112"/>
        <dbReference type="EC" id="2.7.7.7"/>
    </reaction>
</comment>
<protein>
    <recommendedName>
        <fullName evidence="2">DNA polymerase III subunit delta</fullName>
        <ecNumber evidence="1">2.7.7.7</ecNumber>
    </recommendedName>
</protein>
<keyword evidence="5" id="KW-0235">DNA replication</keyword>
<evidence type="ECO:0000256" key="2">
    <source>
        <dbReference type="ARBA" id="ARBA00017703"/>
    </source>
</evidence>